<organism evidence="3 4">
    <name type="scientific">Sulfurisphaera ohwakuensis</name>
    <dbReference type="NCBI Taxonomy" id="69656"/>
    <lineage>
        <taxon>Archaea</taxon>
        <taxon>Thermoproteota</taxon>
        <taxon>Thermoprotei</taxon>
        <taxon>Sulfolobales</taxon>
        <taxon>Sulfolobaceae</taxon>
        <taxon>Sulfurisphaera</taxon>
    </lineage>
</organism>
<dbReference type="EMBL" id="JACHFY010000007">
    <property type="protein sequence ID" value="MBB5253777.1"/>
    <property type="molecule type" value="Genomic_DNA"/>
</dbReference>
<evidence type="ECO:0000313" key="2">
    <source>
        <dbReference type="EMBL" id="MBB5253777.1"/>
    </source>
</evidence>
<evidence type="ECO:0000313" key="5">
    <source>
        <dbReference type="Proteomes" id="UP000582213"/>
    </source>
</evidence>
<dbReference type="Proteomes" id="UP000582213">
    <property type="component" value="Unassembled WGS sequence"/>
</dbReference>
<dbReference type="InterPro" id="IPR020945">
    <property type="entry name" value="DMSO/NO3_reduct_chaperone"/>
</dbReference>
<dbReference type="EMBL" id="CP045484">
    <property type="protein sequence ID" value="QGR17546.1"/>
    <property type="molecule type" value="Genomic_DNA"/>
</dbReference>
<evidence type="ECO:0000313" key="3">
    <source>
        <dbReference type="EMBL" id="QGR17546.1"/>
    </source>
</evidence>
<dbReference type="InterPro" id="IPR036411">
    <property type="entry name" value="TorD-like_sf"/>
</dbReference>
<dbReference type="Proteomes" id="UP000427373">
    <property type="component" value="Chromosome"/>
</dbReference>
<evidence type="ECO:0000313" key="4">
    <source>
        <dbReference type="Proteomes" id="UP000427373"/>
    </source>
</evidence>
<dbReference type="PANTHER" id="PTHR34227">
    <property type="entry name" value="CHAPERONE PROTEIN YCDY"/>
    <property type="match status" value="1"/>
</dbReference>
<dbReference type="PANTHER" id="PTHR34227:SF1">
    <property type="entry name" value="DIMETHYL SULFOXIDE REDUCTASE CHAPERONE-RELATED"/>
    <property type="match status" value="1"/>
</dbReference>
<gene>
    <name evidence="3" type="ORF">D1869_10360</name>
    <name evidence="2" type="ORF">HNQ62_001548</name>
</gene>
<sequence>MSSLLEISSMRFLVYDTFSHLFLYNYYEEDYTQLMKKLEKIKDIQEINSIVNFKTIWEKLSTSKRSDYLIEYTTLFLTGLGVKPLTPVESKRFFSLMGERVAKFRKDDIIRFYNSRRLKLNYMNQFVFEEDHISNILAFMAYLIKEEISLRRERRDVYKNLMDQKNFFITHIQGWVPDWINDVINDPRADIFKIVCRELKKWIDFENSYLLGGGKN</sequence>
<dbReference type="KEGG" id="soh:D1869_10360"/>
<dbReference type="InterPro" id="IPR050289">
    <property type="entry name" value="TorD/DmsD_chaperones"/>
</dbReference>
<dbReference type="Pfam" id="PF02613">
    <property type="entry name" value="Nitrate_red_del"/>
    <property type="match status" value="1"/>
</dbReference>
<dbReference type="Gene3D" id="1.10.3480.10">
    <property type="entry name" value="TorD-like"/>
    <property type="match status" value="1"/>
</dbReference>
<dbReference type="AlphaFoldDB" id="A0A650CIE4"/>
<keyword evidence="4" id="KW-1185">Reference proteome</keyword>
<name>A0A650CIE4_SULOH</name>
<reference evidence="3 4" key="1">
    <citation type="submission" date="2019-10" db="EMBL/GenBank/DDBJ databases">
        <title>Genome Sequences from Six Type Strain Members of the Archaeal Family Sulfolobaceae: Acidianus ambivalens, Acidianus infernus, Metallosphaera prunae, Stygiolobus azoricus, Sulfolobus metallicus, and Sulfurisphaera ohwakuensis.</title>
        <authorList>
            <person name="Counts J.A."/>
            <person name="Kelly R.M."/>
        </authorList>
    </citation>
    <scope>NUCLEOTIDE SEQUENCE [LARGE SCALE GENOMIC DNA]</scope>
    <source>
        <strain evidence="3 4">TA-1</strain>
    </source>
</reference>
<reference evidence="2 5" key="2">
    <citation type="submission" date="2020-08" db="EMBL/GenBank/DDBJ databases">
        <title>Genomic Encyclopedia of Type Strains, Phase IV (KMG-IV): sequencing the most valuable type-strain genomes for metagenomic binning, comparative biology and taxonomic classification.</title>
        <authorList>
            <person name="Goeker M."/>
        </authorList>
    </citation>
    <scope>NUCLEOTIDE SEQUENCE [LARGE SCALE GENOMIC DNA]</scope>
    <source>
        <strain evidence="2 5">DSM 12421</strain>
    </source>
</reference>
<proteinExistence type="predicted"/>
<evidence type="ECO:0000256" key="1">
    <source>
        <dbReference type="ARBA" id="ARBA00023186"/>
    </source>
</evidence>
<dbReference type="SUPFAM" id="SSF89155">
    <property type="entry name" value="TorD-like"/>
    <property type="match status" value="1"/>
</dbReference>
<protein>
    <submittedName>
        <fullName evidence="3">Dehydrogenase</fullName>
    </submittedName>
    <submittedName>
        <fullName evidence="2">TorA maturation chaperone TorD</fullName>
    </submittedName>
</protein>
<accession>A0A650CIE4</accession>
<dbReference type="GeneID" id="42801649"/>
<dbReference type="OrthoDB" id="320758at2157"/>
<dbReference type="RefSeq" id="WP_156015031.1">
    <property type="nucleotide sequence ID" value="NZ_CP045484.1"/>
</dbReference>
<keyword evidence="1" id="KW-0143">Chaperone</keyword>